<reference evidence="2" key="1">
    <citation type="journal article" date="2018" name="Nat. Microbiol.">
        <title>Leveraging single-cell genomics to expand the fungal tree of life.</title>
        <authorList>
            <person name="Ahrendt S.R."/>
            <person name="Quandt C.A."/>
            <person name="Ciobanu D."/>
            <person name="Clum A."/>
            <person name="Salamov A."/>
            <person name="Andreopoulos B."/>
            <person name="Cheng J.F."/>
            <person name="Woyke T."/>
            <person name="Pelin A."/>
            <person name="Henrissat B."/>
            <person name="Reynolds N.K."/>
            <person name="Benny G.L."/>
            <person name="Smith M.E."/>
            <person name="James T.Y."/>
            <person name="Grigoriev I.V."/>
        </authorList>
    </citation>
    <scope>NUCLEOTIDE SEQUENCE [LARGE SCALE GENOMIC DNA]</scope>
    <source>
        <strain evidence="2">CSF55</strain>
    </source>
</reference>
<evidence type="ECO:0000313" key="1">
    <source>
        <dbReference type="EMBL" id="RKP19693.1"/>
    </source>
</evidence>
<name>A0A4P9YJC5_ROZAC</name>
<protein>
    <submittedName>
        <fullName evidence="1">Uncharacterized protein</fullName>
    </submittedName>
</protein>
<gene>
    <name evidence="1" type="ORF">ROZALSC1DRAFT_22077</name>
</gene>
<dbReference type="EMBL" id="ML005180">
    <property type="protein sequence ID" value="RKP19693.1"/>
    <property type="molecule type" value="Genomic_DNA"/>
</dbReference>
<accession>A0A4P9YJC5</accession>
<organism evidence="1 2">
    <name type="scientific">Rozella allomycis (strain CSF55)</name>
    <dbReference type="NCBI Taxonomy" id="988480"/>
    <lineage>
        <taxon>Eukaryota</taxon>
        <taxon>Fungi</taxon>
        <taxon>Fungi incertae sedis</taxon>
        <taxon>Cryptomycota</taxon>
        <taxon>Cryptomycota incertae sedis</taxon>
        <taxon>Rozella</taxon>
    </lineage>
</organism>
<dbReference type="AlphaFoldDB" id="A0A4P9YJC5"/>
<dbReference type="Proteomes" id="UP000281549">
    <property type="component" value="Unassembled WGS sequence"/>
</dbReference>
<evidence type="ECO:0000313" key="2">
    <source>
        <dbReference type="Proteomes" id="UP000281549"/>
    </source>
</evidence>
<sequence length="263" mass="29915">MALKQKAGIDFTEALSDLISSACAVKQFKRLLKNYDYGGNGAASLQRGSCLMENQVKRELENVLADWDTISLLEKRVRLTAAISPLGSWMTSEVAALDAYSEKVQLSLLKDMFVKNTERIENLQATVDQNVEKIESIKGFVMENDSLLCELRAEMNSKKATMLAAEVAFRLQRFCPIEELVDTFSFRNCGERNVFLRTFLSLTNNRIGALHIGKMRQKLTMTWEELSMFIDQHYALPDLDKRNVLFFLELAKRFSNLSAPFSN</sequence>
<proteinExistence type="predicted"/>